<evidence type="ECO:0000313" key="2">
    <source>
        <dbReference type="EMBL" id="CAF4141937.1"/>
    </source>
</evidence>
<organism evidence="1 3">
    <name type="scientific">Didymodactylos carnosus</name>
    <dbReference type="NCBI Taxonomy" id="1234261"/>
    <lineage>
        <taxon>Eukaryota</taxon>
        <taxon>Metazoa</taxon>
        <taxon>Spiralia</taxon>
        <taxon>Gnathifera</taxon>
        <taxon>Rotifera</taxon>
        <taxon>Eurotatoria</taxon>
        <taxon>Bdelloidea</taxon>
        <taxon>Philodinida</taxon>
        <taxon>Philodinidae</taxon>
        <taxon>Didymodactylos</taxon>
    </lineage>
</organism>
<comment type="caution">
    <text evidence="1">The sequence shown here is derived from an EMBL/GenBank/DDBJ whole genome shotgun (WGS) entry which is preliminary data.</text>
</comment>
<proteinExistence type="predicted"/>
<name>A0A815E6D8_9BILA</name>
<reference evidence="1" key="1">
    <citation type="submission" date="2021-02" db="EMBL/GenBank/DDBJ databases">
        <authorList>
            <person name="Nowell W R."/>
        </authorList>
    </citation>
    <scope>NUCLEOTIDE SEQUENCE</scope>
</reference>
<dbReference type="Gene3D" id="1.25.10.10">
    <property type="entry name" value="Leucine-rich Repeat Variant"/>
    <property type="match status" value="1"/>
</dbReference>
<dbReference type="InterPro" id="IPR011989">
    <property type="entry name" value="ARM-like"/>
</dbReference>
<dbReference type="Proteomes" id="UP000663829">
    <property type="component" value="Unassembled WGS sequence"/>
</dbReference>
<dbReference type="EMBL" id="CAJOBC010040591">
    <property type="protein sequence ID" value="CAF4141937.1"/>
    <property type="molecule type" value="Genomic_DNA"/>
</dbReference>
<keyword evidence="3" id="KW-1185">Reference proteome</keyword>
<dbReference type="EMBL" id="CAJNOQ010012762">
    <property type="protein sequence ID" value="CAF1307412.1"/>
    <property type="molecule type" value="Genomic_DNA"/>
</dbReference>
<gene>
    <name evidence="1" type="ORF">GPM918_LOCUS28827</name>
    <name evidence="2" type="ORF">SRO942_LOCUS29357</name>
</gene>
<evidence type="ECO:0000313" key="3">
    <source>
        <dbReference type="Proteomes" id="UP000663829"/>
    </source>
</evidence>
<dbReference type="AlphaFoldDB" id="A0A815E6D8"/>
<dbReference type="Proteomes" id="UP000681722">
    <property type="component" value="Unassembled WGS sequence"/>
</dbReference>
<accession>A0A815E6D8</accession>
<protein>
    <submittedName>
        <fullName evidence="1">Uncharacterized protein</fullName>
    </submittedName>
</protein>
<evidence type="ECO:0000313" key="1">
    <source>
        <dbReference type="EMBL" id="CAF1307412.1"/>
    </source>
</evidence>
<sequence>MDQGIESSKAEFWFIVSAPFLHNPSSLVQHAQIKDELISQGVIPLLIRCATETKYDVIKVQQRALEILWALTFNEQTATILETDQIFMKHIKTLRLSDEKGVQKQLKALFGNWRKKLNL</sequence>